<evidence type="ECO:0000313" key="2">
    <source>
        <dbReference type="Proteomes" id="UP001165653"/>
    </source>
</evidence>
<accession>A0ABT3FZB0</accession>
<dbReference type="RefSeq" id="WP_264511833.1">
    <property type="nucleotide sequence ID" value="NZ_JAPDDR010000002.1"/>
</dbReference>
<protein>
    <submittedName>
        <fullName evidence="1">Uncharacterized protein</fullName>
    </submittedName>
</protein>
<comment type="caution">
    <text evidence="1">The sequence shown here is derived from an EMBL/GenBank/DDBJ whole genome shotgun (WGS) entry which is preliminary data.</text>
</comment>
<organism evidence="1 2">
    <name type="scientific">Luteolibacter rhizosphaerae</name>
    <dbReference type="NCBI Taxonomy" id="2989719"/>
    <lineage>
        <taxon>Bacteria</taxon>
        <taxon>Pseudomonadati</taxon>
        <taxon>Verrucomicrobiota</taxon>
        <taxon>Verrucomicrobiia</taxon>
        <taxon>Verrucomicrobiales</taxon>
        <taxon>Verrucomicrobiaceae</taxon>
        <taxon>Luteolibacter</taxon>
    </lineage>
</organism>
<dbReference type="Proteomes" id="UP001165653">
    <property type="component" value="Unassembled WGS sequence"/>
</dbReference>
<keyword evidence="2" id="KW-1185">Reference proteome</keyword>
<name>A0ABT3FZB0_9BACT</name>
<reference evidence="1" key="1">
    <citation type="submission" date="2022-10" db="EMBL/GenBank/DDBJ databases">
        <title>Luteolibacter sp. GHJ8, whole genome shotgun sequencing project.</title>
        <authorList>
            <person name="Zhao G."/>
            <person name="Shen L."/>
        </authorList>
    </citation>
    <scope>NUCLEOTIDE SEQUENCE</scope>
    <source>
        <strain evidence="1">GHJ8</strain>
    </source>
</reference>
<sequence length="302" mass="34150">MHPDLMMQELLKPRHDISLPSCDTRDYSNERMGINFTTDQPISADELADAFKGVSALYRREVEKITNAKDLQEAEFRLYITRIETKCIDAEMAAYAGNALQLIQMMDYTLIIDGFQRRFKELVRAFAARGGSGTPPVEHASPPSLMEAKDMVKVIKAAGNGSIAIDRRLVEDGHTRTIEERIEFSPEALQDAYDGASAFIAEHDERAAAHHHKVLLYLPQLNFDKHQQAGKNSPDRGVIESIWKRDLPIFWMSEMDSRMVKGQEGNPSKVSYIVDVNVETKQGVPKIYRVMKIHGIVEDSDE</sequence>
<evidence type="ECO:0000313" key="1">
    <source>
        <dbReference type="EMBL" id="MCW1912923.1"/>
    </source>
</evidence>
<dbReference type="EMBL" id="JAPDDR010000002">
    <property type="protein sequence ID" value="MCW1912923.1"/>
    <property type="molecule type" value="Genomic_DNA"/>
</dbReference>
<proteinExistence type="predicted"/>
<gene>
    <name evidence="1" type="ORF">OJ996_05025</name>
</gene>